<dbReference type="CDD" id="cd09917">
    <property type="entry name" value="F-box_SF"/>
    <property type="match status" value="1"/>
</dbReference>
<organism evidence="3 4">
    <name type="scientific">Moelleriella libera RCEF 2490</name>
    <dbReference type="NCBI Taxonomy" id="1081109"/>
    <lineage>
        <taxon>Eukaryota</taxon>
        <taxon>Fungi</taxon>
        <taxon>Dikarya</taxon>
        <taxon>Ascomycota</taxon>
        <taxon>Pezizomycotina</taxon>
        <taxon>Sordariomycetes</taxon>
        <taxon>Hypocreomycetidae</taxon>
        <taxon>Hypocreales</taxon>
        <taxon>Clavicipitaceae</taxon>
        <taxon>Moelleriella</taxon>
    </lineage>
</organism>
<keyword evidence="4" id="KW-1185">Reference proteome</keyword>
<dbReference type="EMBL" id="AZGY01000004">
    <property type="protein sequence ID" value="KZZ99176.1"/>
    <property type="molecule type" value="Genomic_DNA"/>
</dbReference>
<protein>
    <submittedName>
        <fullName evidence="3">F-box domain containing protein</fullName>
    </submittedName>
</protein>
<dbReference type="Pfam" id="PF12937">
    <property type="entry name" value="F-box-like"/>
    <property type="match status" value="1"/>
</dbReference>
<dbReference type="OrthoDB" id="4200124at2759"/>
<sequence length="1001" mass="110586">MAALVTASTGPEASPAAAQAPPNRPKPASSIFDLPPETQREIFGHCSQADLICLALVCRRFHQLASAQLYRNFHIIFPDDDDVNFDSPIDGLAGGLDTFTTSEYNYAQHLRDLSMDTLSAGLKGEQSYQPYLYSASCGKFLNTLLRLTLKRAYHLESFRWNIRVELSRPVYAQLHRIRALKKLHVRLQAGDSYYTPPPPLPMTIDGSPHAQPSHAWHDSFSPLHSSGPPPPSSSAHLLRHSSKGKSAKKGQQVVPPSTFSGFKGLQTLSVLDIDNLDVIPELTACIKRSSSTLREVQLSLSDALAQRSRKPVLDSDVDDSDIEEDFQLAPTSGEDNGDNEKVLGVPEERDLQEAILARIFDLEGTHVIKKPSTPPPTSFKTRLAMLSSMAESGPDIGDPGEDFIASIRTLSSRLMAAVHGSKEFLISQQEILNVIEKAARKYVASTSTKDSLHGAADDAGRGSPSLVSCADARTIGHIADSRLEVPFLDLNDQRDDGSSQPSRSGMNVLPDTDDVVHGGATNGRVDEIRDALLGQGLQTAKSAAGEGPSHADDEMVMSTVNKSVRAGTSDEPAASTLDGQDLSEIDARLPNSDRGAIVDKLIQLHQLVHDVANRVLEIRDERLRQPTSVVASTLDVELVRLNRSAIEVSNEIRILESEIEGLLLSSQKSDGGMTKEHIDTYKRETRGMSIQTLKICLVPVKASVLSQAIDVTCIRELTLLNVGNQAPVWSMLTKELKKGPIALRSVFTDHVSASFLTCMAKLPQLDDLLMLERGLRHKPESFAPRTATSINQIRRLVLKRHMPTLKRLMIKDDHNYSTWDANEKTMILICTRGVQLEELAVSLNIKALHAFMQYFAKLVNLRALHVLHFRNNDTCTWVRREILRFIVDNLSHHPEMKLEWIAIEGDRVDRVVRPSDYLGLVGSTDATESRKDKDADMILVPNTSSSPYPPLPLDAFDSESESEEDETDGGSRLRFRTIGPLQFYDVWGVKIFKKEIRRGRL</sequence>
<dbReference type="SUPFAM" id="SSF81383">
    <property type="entry name" value="F-box domain"/>
    <property type="match status" value="1"/>
</dbReference>
<feature type="domain" description="F-box" evidence="2">
    <location>
        <begin position="28"/>
        <end position="73"/>
    </location>
</feature>
<dbReference type="Gene3D" id="1.20.1280.50">
    <property type="match status" value="1"/>
</dbReference>
<dbReference type="Proteomes" id="UP000078544">
    <property type="component" value="Unassembled WGS sequence"/>
</dbReference>
<feature type="region of interest" description="Disordered" evidence="1">
    <location>
        <begin position="1"/>
        <end position="33"/>
    </location>
</feature>
<feature type="compositionally biased region" description="Acidic residues" evidence="1">
    <location>
        <begin position="956"/>
        <end position="968"/>
    </location>
</feature>
<feature type="compositionally biased region" description="Basic residues" evidence="1">
    <location>
        <begin position="237"/>
        <end position="248"/>
    </location>
</feature>
<dbReference type="PROSITE" id="PS50181">
    <property type="entry name" value="FBOX"/>
    <property type="match status" value="1"/>
</dbReference>
<accession>A0A168EUZ5</accession>
<evidence type="ECO:0000313" key="3">
    <source>
        <dbReference type="EMBL" id="KZZ99176.1"/>
    </source>
</evidence>
<proteinExistence type="predicted"/>
<name>A0A168EUZ5_9HYPO</name>
<reference evidence="3 4" key="1">
    <citation type="journal article" date="2016" name="Genome Biol. Evol.">
        <title>Divergent and convergent evolution of fungal pathogenicity.</title>
        <authorList>
            <person name="Shang Y."/>
            <person name="Xiao G."/>
            <person name="Zheng P."/>
            <person name="Cen K."/>
            <person name="Zhan S."/>
            <person name="Wang C."/>
        </authorList>
    </citation>
    <scope>NUCLEOTIDE SEQUENCE [LARGE SCALE GENOMIC DNA]</scope>
    <source>
        <strain evidence="3 4">RCEF 2490</strain>
    </source>
</reference>
<dbReference type="STRING" id="1081109.A0A168EUZ5"/>
<dbReference type="InterPro" id="IPR001810">
    <property type="entry name" value="F-box_dom"/>
</dbReference>
<evidence type="ECO:0000256" key="1">
    <source>
        <dbReference type="SAM" id="MobiDB-lite"/>
    </source>
</evidence>
<gene>
    <name evidence="3" type="ORF">AAL_02727</name>
</gene>
<feature type="region of interest" description="Disordered" evidence="1">
    <location>
        <begin position="490"/>
        <end position="521"/>
    </location>
</feature>
<dbReference type="AlphaFoldDB" id="A0A168EUZ5"/>
<feature type="compositionally biased region" description="Low complexity" evidence="1">
    <location>
        <begin position="11"/>
        <end position="21"/>
    </location>
</feature>
<evidence type="ECO:0000313" key="4">
    <source>
        <dbReference type="Proteomes" id="UP000078544"/>
    </source>
</evidence>
<feature type="region of interest" description="Disordered" evidence="1">
    <location>
        <begin position="196"/>
        <end position="255"/>
    </location>
</feature>
<comment type="caution">
    <text evidence="3">The sequence shown here is derived from an EMBL/GenBank/DDBJ whole genome shotgun (WGS) entry which is preliminary data.</text>
</comment>
<feature type="region of interest" description="Disordered" evidence="1">
    <location>
        <begin position="928"/>
        <end position="972"/>
    </location>
</feature>
<dbReference type="InterPro" id="IPR036047">
    <property type="entry name" value="F-box-like_dom_sf"/>
</dbReference>
<dbReference type="SMART" id="SM00256">
    <property type="entry name" value="FBOX"/>
    <property type="match status" value="1"/>
</dbReference>
<evidence type="ECO:0000259" key="2">
    <source>
        <dbReference type="PROSITE" id="PS50181"/>
    </source>
</evidence>